<evidence type="ECO:0000313" key="9">
    <source>
        <dbReference type="Proteomes" id="UP000663829"/>
    </source>
</evidence>
<feature type="region of interest" description="Disordered" evidence="3">
    <location>
        <begin position="43"/>
        <end position="78"/>
    </location>
</feature>
<dbReference type="EMBL" id="CAJNOK010017893">
    <property type="protein sequence ID" value="CAF1272373.1"/>
    <property type="molecule type" value="Genomic_DNA"/>
</dbReference>
<dbReference type="SUPFAM" id="SSF50044">
    <property type="entry name" value="SH3-domain"/>
    <property type="match status" value="1"/>
</dbReference>
<keyword evidence="1 2" id="KW-0728">SH3 domain</keyword>
<dbReference type="OrthoDB" id="5971719at2759"/>
<dbReference type="EMBL" id="CAJOBA010039453">
    <property type="protein sequence ID" value="CAF4077745.1"/>
    <property type="molecule type" value="Genomic_DNA"/>
</dbReference>
<dbReference type="Proteomes" id="UP000682733">
    <property type="component" value="Unassembled WGS sequence"/>
</dbReference>
<proteinExistence type="predicted"/>
<dbReference type="PROSITE" id="PS50002">
    <property type="entry name" value="SH3"/>
    <property type="match status" value="1"/>
</dbReference>
<feature type="domain" description="SH3" evidence="4">
    <location>
        <begin position="73"/>
        <end position="130"/>
    </location>
</feature>
<evidence type="ECO:0000313" key="6">
    <source>
        <dbReference type="EMBL" id="CAF1295139.1"/>
    </source>
</evidence>
<accession>A0A815D9X7</accession>
<dbReference type="SMART" id="SM00326">
    <property type="entry name" value="SH3"/>
    <property type="match status" value="1"/>
</dbReference>
<name>A0A815D9X7_9BILA</name>
<sequence length="130" mass="14463">MWVAQKSVAQMRVRVLGGALGTELSLLFKCRSLKGRVAQVSALKDNGNRNRHQPIPSHIAYQPPERSPSRSSTKPSLVRATKDFKAREADELSLETGDVISLIGKRSDGWYKGKLRDQEGLFPGNFVEEI</sequence>
<evidence type="ECO:0000256" key="1">
    <source>
        <dbReference type="ARBA" id="ARBA00022443"/>
    </source>
</evidence>
<dbReference type="InterPro" id="IPR036028">
    <property type="entry name" value="SH3-like_dom_sf"/>
</dbReference>
<dbReference type="InterPro" id="IPR001452">
    <property type="entry name" value="SH3_domain"/>
</dbReference>
<comment type="caution">
    <text evidence="6">The sequence shown here is derived from an EMBL/GenBank/DDBJ whole genome shotgun (WGS) entry which is preliminary data.</text>
</comment>
<dbReference type="EMBL" id="CAJNOQ010012232">
    <property type="protein sequence ID" value="CAF1295139.1"/>
    <property type="molecule type" value="Genomic_DNA"/>
</dbReference>
<keyword evidence="9" id="KW-1185">Reference proteome</keyword>
<evidence type="ECO:0000259" key="4">
    <source>
        <dbReference type="PROSITE" id="PS50002"/>
    </source>
</evidence>
<dbReference type="CDD" id="cd00174">
    <property type="entry name" value="SH3"/>
    <property type="match status" value="1"/>
</dbReference>
<evidence type="ECO:0000313" key="8">
    <source>
        <dbReference type="EMBL" id="CAF4108362.1"/>
    </source>
</evidence>
<gene>
    <name evidence="6" type="ORF">GPM918_LOCUS28237</name>
    <name evidence="5" type="ORF">OVA965_LOCUS27247</name>
    <name evidence="8" type="ORF">SRO942_LOCUS28717</name>
    <name evidence="7" type="ORF">TMI583_LOCUS27991</name>
</gene>
<dbReference type="Proteomes" id="UP000663829">
    <property type="component" value="Unassembled WGS sequence"/>
</dbReference>
<dbReference type="Proteomes" id="UP000681722">
    <property type="component" value="Unassembled WGS sequence"/>
</dbReference>
<evidence type="ECO:0000256" key="2">
    <source>
        <dbReference type="PROSITE-ProRule" id="PRU00192"/>
    </source>
</evidence>
<dbReference type="PANTHER" id="PTHR14167">
    <property type="entry name" value="SH3 DOMAIN-CONTAINING"/>
    <property type="match status" value="1"/>
</dbReference>
<dbReference type="PANTHER" id="PTHR14167:SF116">
    <property type="entry name" value="CAP, ISOFORM AC"/>
    <property type="match status" value="1"/>
</dbReference>
<organism evidence="6 9">
    <name type="scientific">Didymodactylos carnosus</name>
    <dbReference type="NCBI Taxonomy" id="1234261"/>
    <lineage>
        <taxon>Eukaryota</taxon>
        <taxon>Metazoa</taxon>
        <taxon>Spiralia</taxon>
        <taxon>Gnathifera</taxon>
        <taxon>Rotifera</taxon>
        <taxon>Eurotatoria</taxon>
        <taxon>Bdelloidea</taxon>
        <taxon>Philodinida</taxon>
        <taxon>Philodinidae</taxon>
        <taxon>Didymodactylos</taxon>
    </lineage>
</organism>
<dbReference type="AlphaFoldDB" id="A0A815D9X7"/>
<evidence type="ECO:0000313" key="5">
    <source>
        <dbReference type="EMBL" id="CAF1272373.1"/>
    </source>
</evidence>
<protein>
    <recommendedName>
        <fullName evidence="4">SH3 domain-containing protein</fullName>
    </recommendedName>
</protein>
<evidence type="ECO:0000313" key="7">
    <source>
        <dbReference type="EMBL" id="CAF4077745.1"/>
    </source>
</evidence>
<dbReference type="Proteomes" id="UP000677228">
    <property type="component" value="Unassembled WGS sequence"/>
</dbReference>
<dbReference type="Pfam" id="PF14604">
    <property type="entry name" value="SH3_9"/>
    <property type="match status" value="1"/>
</dbReference>
<reference evidence="6" key="1">
    <citation type="submission" date="2021-02" db="EMBL/GenBank/DDBJ databases">
        <authorList>
            <person name="Nowell W R."/>
        </authorList>
    </citation>
    <scope>NUCLEOTIDE SEQUENCE</scope>
</reference>
<dbReference type="FunFam" id="2.30.30.40:FF:000072">
    <property type="entry name" value="Unconventional Myosin IB"/>
    <property type="match status" value="1"/>
</dbReference>
<dbReference type="Gene3D" id="2.30.30.40">
    <property type="entry name" value="SH3 Domains"/>
    <property type="match status" value="1"/>
</dbReference>
<dbReference type="InterPro" id="IPR050384">
    <property type="entry name" value="Endophilin_SH3RF"/>
</dbReference>
<evidence type="ECO:0000256" key="3">
    <source>
        <dbReference type="SAM" id="MobiDB-lite"/>
    </source>
</evidence>
<dbReference type="EMBL" id="CAJOBC010034673">
    <property type="protein sequence ID" value="CAF4108362.1"/>
    <property type="molecule type" value="Genomic_DNA"/>
</dbReference>
<dbReference type="PRINTS" id="PR00452">
    <property type="entry name" value="SH3DOMAIN"/>
</dbReference>